<accession>A0A443SCD3</accession>
<dbReference type="PANTHER" id="PTHR24264:SF65">
    <property type="entry name" value="SRCR DOMAIN-CONTAINING PROTEIN"/>
    <property type="match status" value="1"/>
</dbReference>
<dbReference type="AlphaFoldDB" id="A0A443SCD3"/>
<keyword evidence="10" id="KW-1185">Reference proteome</keyword>
<evidence type="ECO:0000259" key="8">
    <source>
        <dbReference type="PROSITE" id="PS50240"/>
    </source>
</evidence>
<dbReference type="Proteomes" id="UP000288716">
    <property type="component" value="Unassembled WGS sequence"/>
</dbReference>
<dbReference type="InterPro" id="IPR043504">
    <property type="entry name" value="Peptidase_S1_PA_chymotrypsin"/>
</dbReference>
<dbReference type="InterPro" id="IPR009003">
    <property type="entry name" value="Peptidase_S1_PA"/>
</dbReference>
<dbReference type="InterPro" id="IPR033116">
    <property type="entry name" value="TRYPSIN_SER"/>
</dbReference>
<evidence type="ECO:0000256" key="2">
    <source>
        <dbReference type="ARBA" id="ARBA00022525"/>
    </source>
</evidence>
<dbReference type="InterPro" id="IPR001254">
    <property type="entry name" value="Trypsin_dom"/>
</dbReference>
<dbReference type="PANTHER" id="PTHR24264">
    <property type="entry name" value="TRYPSIN-RELATED"/>
    <property type="match status" value="1"/>
</dbReference>
<evidence type="ECO:0000256" key="1">
    <source>
        <dbReference type="ARBA" id="ARBA00004613"/>
    </source>
</evidence>
<dbReference type="Gene3D" id="3.40.33.10">
    <property type="entry name" value="CAP"/>
    <property type="match status" value="1"/>
</dbReference>
<proteinExistence type="inferred from homology"/>
<dbReference type="GO" id="GO:0004252">
    <property type="term" value="F:serine-type endopeptidase activity"/>
    <property type="evidence" value="ECO:0007669"/>
    <property type="project" value="InterPro"/>
</dbReference>
<evidence type="ECO:0000256" key="4">
    <source>
        <dbReference type="ARBA" id="ARBA00022801"/>
    </source>
</evidence>
<dbReference type="InterPro" id="IPR001283">
    <property type="entry name" value="CRISP-related"/>
</dbReference>
<keyword evidence="5" id="KW-0720">Serine protease</keyword>
<dbReference type="InterPro" id="IPR034113">
    <property type="entry name" value="SCP_GAPR1-like"/>
</dbReference>
<organism evidence="9 10">
    <name type="scientific">Leptotrombidium deliense</name>
    <dbReference type="NCBI Taxonomy" id="299467"/>
    <lineage>
        <taxon>Eukaryota</taxon>
        <taxon>Metazoa</taxon>
        <taxon>Ecdysozoa</taxon>
        <taxon>Arthropoda</taxon>
        <taxon>Chelicerata</taxon>
        <taxon>Arachnida</taxon>
        <taxon>Acari</taxon>
        <taxon>Acariformes</taxon>
        <taxon>Trombidiformes</taxon>
        <taxon>Prostigmata</taxon>
        <taxon>Anystina</taxon>
        <taxon>Parasitengona</taxon>
        <taxon>Trombiculoidea</taxon>
        <taxon>Trombiculidae</taxon>
        <taxon>Leptotrombidium</taxon>
    </lineage>
</organism>
<evidence type="ECO:0000313" key="9">
    <source>
        <dbReference type="EMBL" id="RWS25189.1"/>
    </source>
</evidence>
<dbReference type="SMART" id="SM00020">
    <property type="entry name" value="Tryp_SPc"/>
    <property type="match status" value="1"/>
</dbReference>
<dbReference type="VEuPathDB" id="VectorBase:LDEU006851"/>
<comment type="similarity">
    <text evidence="7">Belongs to the peptidase S1 family. CLIP subfamily.</text>
</comment>
<dbReference type="STRING" id="299467.A0A443SCD3"/>
<dbReference type="InterPro" id="IPR050127">
    <property type="entry name" value="Serine_Proteases_S1"/>
</dbReference>
<comment type="caution">
    <text evidence="9">The sequence shown here is derived from an EMBL/GenBank/DDBJ whole genome shotgun (WGS) entry which is preliminary data.</text>
</comment>
<sequence>MHPLGKRKAHLYRLGVGSIDLDKVQMYELEETFQHQGYNPATYENDIALVKTLQPIKLSMESNVNSICLPEPKEKILGKATVTGFGLNYLRSTNIEELMSVEVEVYNKSYCSHLYKSRLRRGMFCAGSKKGGRDSCQGDSGGPLIKRNIDGRAKIIGVVSWGIGCGRKEYPGVYTNVRMYLNWINKFVKPQTSAQIVKPSKHKQVQQTSNDTFNEECLKSHNEMRRKHSSQPLKLDNNLIEVANKLVIDNYYEFIMNKDYGQNIARYYGVDPKCEQVVQLWYGDRTNYDYSNAQYSSQSGAFTQLVWRSSTKLGCAKKAGQSGSMVVICLYDPSGNVRGQFASNIYNEMRLKK</sequence>
<dbReference type="InterPro" id="IPR035940">
    <property type="entry name" value="CAP_sf"/>
</dbReference>
<dbReference type="GO" id="GO:0006508">
    <property type="term" value="P:proteolysis"/>
    <property type="evidence" value="ECO:0007669"/>
    <property type="project" value="UniProtKB-KW"/>
</dbReference>
<dbReference type="SUPFAM" id="SSF50494">
    <property type="entry name" value="Trypsin-like serine proteases"/>
    <property type="match status" value="1"/>
</dbReference>
<dbReference type="Pfam" id="PF00089">
    <property type="entry name" value="Trypsin"/>
    <property type="match status" value="1"/>
</dbReference>
<dbReference type="SUPFAM" id="SSF55797">
    <property type="entry name" value="PR-1-like"/>
    <property type="match status" value="1"/>
</dbReference>
<dbReference type="InterPro" id="IPR014044">
    <property type="entry name" value="CAP_dom"/>
</dbReference>
<name>A0A443SCD3_9ACAR</name>
<dbReference type="PRINTS" id="PR00837">
    <property type="entry name" value="V5TPXLIKE"/>
</dbReference>
<evidence type="ECO:0000256" key="6">
    <source>
        <dbReference type="ARBA" id="ARBA00023157"/>
    </source>
</evidence>
<dbReference type="Pfam" id="PF00188">
    <property type="entry name" value="CAP"/>
    <property type="match status" value="1"/>
</dbReference>
<evidence type="ECO:0000313" key="10">
    <source>
        <dbReference type="Proteomes" id="UP000288716"/>
    </source>
</evidence>
<dbReference type="OrthoDB" id="6515651at2759"/>
<dbReference type="PROSITE" id="PS00135">
    <property type="entry name" value="TRYPSIN_SER"/>
    <property type="match status" value="1"/>
</dbReference>
<dbReference type="CDD" id="cd00190">
    <property type="entry name" value="Tryp_SPc"/>
    <property type="match status" value="1"/>
</dbReference>
<keyword evidence="3" id="KW-0645">Protease</keyword>
<dbReference type="PROSITE" id="PS50240">
    <property type="entry name" value="TRYPSIN_DOM"/>
    <property type="match status" value="1"/>
</dbReference>
<keyword evidence="2" id="KW-0964">Secreted</keyword>
<dbReference type="SMART" id="SM00198">
    <property type="entry name" value="SCP"/>
    <property type="match status" value="1"/>
</dbReference>
<dbReference type="Gene3D" id="2.40.10.10">
    <property type="entry name" value="Trypsin-like serine proteases"/>
    <property type="match status" value="1"/>
</dbReference>
<evidence type="ECO:0000256" key="7">
    <source>
        <dbReference type="ARBA" id="ARBA00024195"/>
    </source>
</evidence>
<keyword evidence="4" id="KW-0378">Hydrolase</keyword>
<feature type="domain" description="Peptidase S1" evidence="8">
    <location>
        <begin position="9"/>
        <end position="189"/>
    </location>
</feature>
<dbReference type="EMBL" id="NCKV01003977">
    <property type="protein sequence ID" value="RWS25189.1"/>
    <property type="molecule type" value="Genomic_DNA"/>
</dbReference>
<dbReference type="FunFam" id="2.40.10.10:FF:000002">
    <property type="entry name" value="Transmembrane protease serine"/>
    <property type="match status" value="1"/>
</dbReference>
<dbReference type="CDD" id="cd05382">
    <property type="entry name" value="CAP_GAPR1-like"/>
    <property type="match status" value="1"/>
</dbReference>
<reference evidence="9 10" key="1">
    <citation type="journal article" date="2018" name="Gigascience">
        <title>Genomes of trombidid mites reveal novel predicted allergens and laterally-transferred genes associated with secondary metabolism.</title>
        <authorList>
            <person name="Dong X."/>
            <person name="Chaisiri K."/>
            <person name="Xia D."/>
            <person name="Armstrong S.D."/>
            <person name="Fang Y."/>
            <person name="Donnelly M.J."/>
            <person name="Kadowaki T."/>
            <person name="McGarry J.W."/>
            <person name="Darby A.C."/>
            <person name="Makepeace B.L."/>
        </authorList>
    </citation>
    <scope>NUCLEOTIDE SEQUENCE [LARGE SCALE GENOMIC DNA]</scope>
    <source>
        <strain evidence="9">UoL-UT</strain>
    </source>
</reference>
<dbReference type="FunFam" id="3.40.33.10:FF:000010">
    <property type="entry name" value="Predicted protein"/>
    <property type="match status" value="1"/>
</dbReference>
<protein>
    <submittedName>
        <fullName evidence="9">Serine proteinase stubble-like protein</fullName>
    </submittedName>
</protein>
<evidence type="ECO:0000256" key="5">
    <source>
        <dbReference type="ARBA" id="ARBA00022825"/>
    </source>
</evidence>
<gene>
    <name evidence="9" type="ORF">B4U80_02018</name>
</gene>
<dbReference type="GO" id="GO:0005615">
    <property type="term" value="C:extracellular space"/>
    <property type="evidence" value="ECO:0007669"/>
    <property type="project" value="TreeGrafter"/>
</dbReference>
<comment type="subcellular location">
    <subcellularLocation>
        <location evidence="1">Secreted</location>
    </subcellularLocation>
</comment>
<evidence type="ECO:0000256" key="3">
    <source>
        <dbReference type="ARBA" id="ARBA00022670"/>
    </source>
</evidence>
<keyword evidence="6" id="KW-1015">Disulfide bond</keyword>